<protein>
    <recommendedName>
        <fullName evidence="2">Aldehyde dehydrogenase domain-containing protein</fullName>
    </recommendedName>
</protein>
<evidence type="ECO:0000259" key="2">
    <source>
        <dbReference type="Pfam" id="PF00171"/>
    </source>
</evidence>
<dbReference type="EMBL" id="CABFNQ020000732">
    <property type="protein sequence ID" value="CAH0028563.1"/>
    <property type="molecule type" value="Genomic_DNA"/>
</dbReference>
<dbReference type="GO" id="GO:0009450">
    <property type="term" value="P:gamma-aminobutyric acid catabolic process"/>
    <property type="evidence" value="ECO:0007669"/>
    <property type="project" value="TreeGrafter"/>
</dbReference>
<dbReference type="Gene3D" id="3.40.309.10">
    <property type="entry name" value="Aldehyde Dehydrogenase, Chain A, domain 2"/>
    <property type="match status" value="1"/>
</dbReference>
<dbReference type="InterPro" id="IPR016162">
    <property type="entry name" value="Ald_DH_N"/>
</dbReference>
<dbReference type="InterPro" id="IPR015590">
    <property type="entry name" value="Aldehyde_DH_dom"/>
</dbReference>
<dbReference type="GO" id="GO:0004777">
    <property type="term" value="F:succinate-semialdehyde dehydrogenase (NAD+) activity"/>
    <property type="evidence" value="ECO:0007669"/>
    <property type="project" value="TreeGrafter"/>
</dbReference>
<organism evidence="3 4">
    <name type="scientific">Clonostachys rhizophaga</name>
    <dbReference type="NCBI Taxonomy" id="160324"/>
    <lineage>
        <taxon>Eukaryota</taxon>
        <taxon>Fungi</taxon>
        <taxon>Dikarya</taxon>
        <taxon>Ascomycota</taxon>
        <taxon>Pezizomycotina</taxon>
        <taxon>Sordariomycetes</taxon>
        <taxon>Hypocreomycetidae</taxon>
        <taxon>Hypocreales</taxon>
        <taxon>Bionectriaceae</taxon>
        <taxon>Clonostachys</taxon>
    </lineage>
</organism>
<reference evidence="3" key="1">
    <citation type="submission" date="2021-10" db="EMBL/GenBank/DDBJ databases">
        <authorList>
            <person name="Piombo E."/>
        </authorList>
    </citation>
    <scope>NUCLEOTIDE SEQUENCE</scope>
</reference>
<feature type="domain" description="Aldehyde dehydrogenase" evidence="2">
    <location>
        <begin position="133"/>
        <end position="205"/>
    </location>
</feature>
<dbReference type="InterPro" id="IPR050740">
    <property type="entry name" value="Aldehyde_DH_Superfamily"/>
</dbReference>
<dbReference type="Gene3D" id="3.40.605.10">
    <property type="entry name" value="Aldehyde Dehydrogenase, Chain A, domain 1"/>
    <property type="match status" value="2"/>
</dbReference>
<keyword evidence="4" id="KW-1185">Reference proteome</keyword>
<feature type="domain" description="Aldehyde dehydrogenase" evidence="2">
    <location>
        <begin position="248"/>
        <end position="342"/>
    </location>
</feature>
<evidence type="ECO:0000313" key="3">
    <source>
        <dbReference type="EMBL" id="CAH0028563.1"/>
    </source>
</evidence>
<sequence>MLRSASRQSAFIHQPKHWLNVSSRSLSTTNTTIPLVINGKDIETAGSHPVSKTKVSAQREIFLTAAHIIDKQRAELGNYIYYEINYQDFILDLTINRLKDTAGYISRAIQGIIPESNYNRIKAIIYKQLYRGIINIFYKAGLPDRALNLIFYSPRDIETTINTLILYPDIRKINFTRSTRVSSIISKTAGKYLKPVLIELSGKTTVKFRNILKKAIQDLFGSTNNTPIIITTESAQKNQVLISDTINKVILSNINKLIDLYSSELFRLSILLFTFKSLDNTITLANNTDYGLIVLIFIEDLRKVFRITNKLESGTIYINSITVYNEYPLPYSGVKKSRFGWFNSY</sequence>
<proteinExistence type="predicted"/>
<keyword evidence="1" id="KW-0560">Oxidoreductase</keyword>
<evidence type="ECO:0000313" key="4">
    <source>
        <dbReference type="Proteomes" id="UP000696573"/>
    </source>
</evidence>
<dbReference type="Pfam" id="PF00171">
    <property type="entry name" value="Aldedh"/>
    <property type="match status" value="2"/>
</dbReference>
<dbReference type="PANTHER" id="PTHR43353">
    <property type="entry name" value="SUCCINATE-SEMIALDEHYDE DEHYDROGENASE, MITOCHONDRIAL"/>
    <property type="match status" value="1"/>
</dbReference>
<dbReference type="OrthoDB" id="310895at2759"/>
<comment type="caution">
    <text evidence="3">The sequence shown here is derived from an EMBL/GenBank/DDBJ whole genome shotgun (WGS) entry which is preliminary data.</text>
</comment>
<dbReference type="InterPro" id="IPR016161">
    <property type="entry name" value="Ald_DH/histidinol_DH"/>
</dbReference>
<dbReference type="AlphaFoldDB" id="A0A9N9VNT8"/>
<dbReference type="SUPFAM" id="SSF53720">
    <property type="entry name" value="ALDH-like"/>
    <property type="match status" value="1"/>
</dbReference>
<evidence type="ECO:0000256" key="1">
    <source>
        <dbReference type="ARBA" id="ARBA00023002"/>
    </source>
</evidence>
<dbReference type="PANTHER" id="PTHR43353:SF6">
    <property type="entry name" value="CYTOPLASMIC ALDEHYDE DEHYDROGENASE (EUROFUNG)"/>
    <property type="match status" value="1"/>
</dbReference>
<dbReference type="InterPro" id="IPR016163">
    <property type="entry name" value="Ald_DH_C"/>
</dbReference>
<accession>A0A9N9VNT8</accession>
<name>A0A9N9VNT8_9HYPO</name>
<gene>
    <name evidence="3" type="ORF">CRHIZ90672A_00010812</name>
</gene>
<dbReference type="Proteomes" id="UP000696573">
    <property type="component" value="Unassembled WGS sequence"/>
</dbReference>